<keyword evidence="1" id="KW-0732">Signal</keyword>
<dbReference type="VEuPathDB" id="VectorBase:FBgn0259961"/>
<feature type="chain" id="PRO_5002900251" evidence="1">
    <location>
        <begin position="20"/>
        <end position="94"/>
    </location>
</feature>
<feature type="signal peptide" evidence="1">
    <location>
        <begin position="1"/>
        <end position="19"/>
    </location>
</feature>
<dbReference type="ExpressionAtlas" id="C0PV36">
    <property type="expression patterns" value="baseline and differential"/>
</dbReference>
<dbReference type="OrthoDB" id="7831602at2759"/>
<feature type="non-terminal residue" evidence="2">
    <location>
        <position position="1"/>
    </location>
</feature>
<organism evidence="2">
    <name type="scientific">Drosophila melanogaster</name>
    <name type="common">Fruit fly</name>
    <dbReference type="NCBI Taxonomy" id="7227"/>
    <lineage>
        <taxon>Eukaryota</taxon>
        <taxon>Metazoa</taxon>
        <taxon>Ecdysozoa</taxon>
        <taxon>Arthropoda</taxon>
        <taxon>Hexapoda</taxon>
        <taxon>Insecta</taxon>
        <taxon>Pterygota</taxon>
        <taxon>Neoptera</taxon>
        <taxon>Endopterygota</taxon>
        <taxon>Diptera</taxon>
        <taxon>Brachycera</taxon>
        <taxon>Muscomorpha</taxon>
        <taxon>Ephydroidea</taxon>
        <taxon>Drosophilidae</taxon>
        <taxon>Drosophila</taxon>
        <taxon>Sophophora</taxon>
    </lineage>
</organism>
<protein>
    <submittedName>
        <fullName evidence="2">MIP08146p</fullName>
    </submittedName>
</protein>
<sequence>KSVIVLLALCCYPWDATNATGPVYSTVCRRTGGSITCYQDNTWSYTSVLVNAIVFNRIRSHAAFSMAKRVARTSATGPISKSELAFPKYCTYLF</sequence>
<reference evidence="2" key="1">
    <citation type="submission" date="2009-03" db="EMBL/GenBank/DDBJ databases">
        <authorList>
            <person name="Carlson J."/>
            <person name="Booth B."/>
            <person name="Frise E."/>
            <person name="Sandler J."/>
            <person name="Wan K."/>
            <person name="Yu C."/>
            <person name="Celniker S."/>
        </authorList>
    </citation>
    <scope>NUCLEOTIDE SEQUENCE</scope>
</reference>
<proteinExistence type="evidence at transcript level"/>
<dbReference type="EMBL" id="BT072892">
    <property type="protein sequence ID" value="ACN71211.1"/>
    <property type="molecule type" value="mRNA"/>
</dbReference>
<dbReference type="AlphaFoldDB" id="C0PV36"/>
<gene>
    <name evidence="2" type="primary">CG42471-RA</name>
</gene>
<name>C0PV36_DROME</name>
<evidence type="ECO:0000313" key="2">
    <source>
        <dbReference type="EMBL" id="ACN71211.1"/>
    </source>
</evidence>
<evidence type="ECO:0000256" key="1">
    <source>
        <dbReference type="SAM" id="SignalP"/>
    </source>
</evidence>
<accession>C0PV36</accession>